<dbReference type="AlphaFoldDB" id="A0A9D4RP88"/>
<dbReference type="EMBL" id="JAIWYP010000002">
    <property type="protein sequence ID" value="KAH3874273.1"/>
    <property type="molecule type" value="Genomic_DNA"/>
</dbReference>
<reference evidence="1" key="1">
    <citation type="journal article" date="2019" name="bioRxiv">
        <title>The Genome of the Zebra Mussel, Dreissena polymorpha: A Resource for Invasive Species Research.</title>
        <authorList>
            <person name="McCartney M.A."/>
            <person name="Auch B."/>
            <person name="Kono T."/>
            <person name="Mallez S."/>
            <person name="Zhang Y."/>
            <person name="Obille A."/>
            <person name="Becker A."/>
            <person name="Abrahante J.E."/>
            <person name="Garbe J."/>
            <person name="Badalamenti J.P."/>
            <person name="Herman A."/>
            <person name="Mangelson H."/>
            <person name="Liachko I."/>
            <person name="Sullivan S."/>
            <person name="Sone E.D."/>
            <person name="Koren S."/>
            <person name="Silverstein K.A.T."/>
            <person name="Beckman K.B."/>
            <person name="Gohl D.M."/>
        </authorList>
    </citation>
    <scope>NUCLEOTIDE SEQUENCE</scope>
    <source>
        <strain evidence="1">Duluth1</strain>
        <tissue evidence="1">Whole animal</tissue>
    </source>
</reference>
<evidence type="ECO:0000313" key="1">
    <source>
        <dbReference type="EMBL" id="KAH3874273.1"/>
    </source>
</evidence>
<keyword evidence="2" id="KW-1185">Reference proteome</keyword>
<name>A0A9D4RP88_DREPO</name>
<gene>
    <name evidence="1" type="ORF">DPMN_037515</name>
</gene>
<sequence>MKIGHEIFELGRDFIGTKLLTMFHEDGTRNVASRVFTSKSISGHAFLPIRTIFELNCHIQKTHVLTKFHEHWTKNVPSRVFPCRKLPRPLVAMFFHRSGPFFNLSINETNVLTNFYDDWAKIVTSRVFTRKLPRPLAAIFELGRDLIGAKLLTKFYEDGTRNVASRVFRSKCLRTDKRRQRPDDWQMNVANKALTRNTALPFGGHALNWYYGHFSLLN</sequence>
<reference evidence="1" key="2">
    <citation type="submission" date="2020-11" db="EMBL/GenBank/DDBJ databases">
        <authorList>
            <person name="McCartney M.A."/>
            <person name="Auch B."/>
            <person name="Kono T."/>
            <person name="Mallez S."/>
            <person name="Becker A."/>
            <person name="Gohl D.M."/>
            <person name="Silverstein K.A.T."/>
            <person name="Koren S."/>
            <person name="Bechman K.B."/>
            <person name="Herman A."/>
            <person name="Abrahante J.E."/>
            <person name="Garbe J."/>
        </authorList>
    </citation>
    <scope>NUCLEOTIDE SEQUENCE</scope>
    <source>
        <strain evidence="1">Duluth1</strain>
        <tissue evidence="1">Whole animal</tissue>
    </source>
</reference>
<proteinExistence type="predicted"/>
<organism evidence="1 2">
    <name type="scientific">Dreissena polymorpha</name>
    <name type="common">Zebra mussel</name>
    <name type="synonym">Mytilus polymorpha</name>
    <dbReference type="NCBI Taxonomy" id="45954"/>
    <lineage>
        <taxon>Eukaryota</taxon>
        <taxon>Metazoa</taxon>
        <taxon>Spiralia</taxon>
        <taxon>Lophotrochozoa</taxon>
        <taxon>Mollusca</taxon>
        <taxon>Bivalvia</taxon>
        <taxon>Autobranchia</taxon>
        <taxon>Heteroconchia</taxon>
        <taxon>Euheterodonta</taxon>
        <taxon>Imparidentia</taxon>
        <taxon>Neoheterodontei</taxon>
        <taxon>Myida</taxon>
        <taxon>Dreissenoidea</taxon>
        <taxon>Dreissenidae</taxon>
        <taxon>Dreissena</taxon>
    </lineage>
</organism>
<accession>A0A9D4RP88</accession>
<comment type="caution">
    <text evidence="1">The sequence shown here is derived from an EMBL/GenBank/DDBJ whole genome shotgun (WGS) entry which is preliminary data.</text>
</comment>
<evidence type="ECO:0000313" key="2">
    <source>
        <dbReference type="Proteomes" id="UP000828390"/>
    </source>
</evidence>
<dbReference type="Proteomes" id="UP000828390">
    <property type="component" value="Unassembled WGS sequence"/>
</dbReference>
<protein>
    <submittedName>
        <fullName evidence="1">Uncharacterized protein</fullName>
    </submittedName>
</protein>